<keyword evidence="4" id="KW-1185">Reference proteome</keyword>
<dbReference type="EMBL" id="CM000880">
    <property type="protein sequence ID" value="PNT76019.1"/>
    <property type="molecule type" value="Genomic_DNA"/>
</dbReference>
<evidence type="ECO:0000313" key="3">
    <source>
        <dbReference type="EnsemblPlants" id="PNT76019"/>
    </source>
</evidence>
<accession>A0A2K2DP12</accession>
<reference evidence="2 3" key="1">
    <citation type="journal article" date="2010" name="Nature">
        <title>Genome sequencing and analysis of the model grass Brachypodium distachyon.</title>
        <authorList>
            <consortium name="International Brachypodium Initiative"/>
        </authorList>
    </citation>
    <scope>NUCLEOTIDE SEQUENCE [LARGE SCALE GENOMIC DNA]</scope>
    <source>
        <strain evidence="2 3">Bd21</strain>
    </source>
</reference>
<feature type="region of interest" description="Disordered" evidence="1">
    <location>
        <begin position="163"/>
        <end position="213"/>
    </location>
</feature>
<sequence length="235" mass="24467">MAISPAPPSAEAAPSSQPRPTRHGEAAVEGLGKQPPGFPAPLPDSNRRRTTARSFPALAPPCGPSLQAHTASSLCPRRLAPRLLPALHRRWCPIAGASNALPRTPSRGAARAARSPATACRPEPTPCAAQASAAPARSTAARRPCLPLASALPRATASPCPDLPRELCRPEPRHRREPGRPARALPAPHRATAMSPATARCPGGHLREPSRSCPRAAPAAVRCCSIRPSSATNSR</sequence>
<name>A0A2K2DP12_BRADI</name>
<protein>
    <submittedName>
        <fullName evidence="2 3">Uncharacterized protein</fullName>
    </submittedName>
</protein>
<evidence type="ECO:0000313" key="2">
    <source>
        <dbReference type="EMBL" id="PNT76019.1"/>
    </source>
</evidence>
<evidence type="ECO:0000313" key="4">
    <source>
        <dbReference type="Proteomes" id="UP000008810"/>
    </source>
</evidence>
<dbReference type="AlphaFoldDB" id="A0A2K2DP12"/>
<gene>
    <name evidence="2" type="ORF">BRADI_1g43085v3</name>
</gene>
<proteinExistence type="predicted"/>
<dbReference type="InParanoid" id="A0A2K2DP12"/>
<dbReference type="Proteomes" id="UP000008810">
    <property type="component" value="Chromosome 1"/>
</dbReference>
<organism evidence="2">
    <name type="scientific">Brachypodium distachyon</name>
    <name type="common">Purple false brome</name>
    <name type="synonym">Trachynia distachya</name>
    <dbReference type="NCBI Taxonomy" id="15368"/>
    <lineage>
        <taxon>Eukaryota</taxon>
        <taxon>Viridiplantae</taxon>
        <taxon>Streptophyta</taxon>
        <taxon>Embryophyta</taxon>
        <taxon>Tracheophyta</taxon>
        <taxon>Spermatophyta</taxon>
        <taxon>Magnoliopsida</taxon>
        <taxon>Liliopsida</taxon>
        <taxon>Poales</taxon>
        <taxon>Poaceae</taxon>
        <taxon>BOP clade</taxon>
        <taxon>Pooideae</taxon>
        <taxon>Stipodae</taxon>
        <taxon>Brachypodieae</taxon>
        <taxon>Brachypodium</taxon>
    </lineage>
</organism>
<dbReference type="EnsemblPlants" id="PNT76019">
    <property type="protein sequence ID" value="PNT76019"/>
    <property type="gene ID" value="BRADI_1g43085v3"/>
</dbReference>
<dbReference type="Gramene" id="PNT76019">
    <property type="protein sequence ID" value="PNT76019"/>
    <property type="gene ID" value="BRADI_1g43085v3"/>
</dbReference>
<reference evidence="2" key="2">
    <citation type="submission" date="2017-06" db="EMBL/GenBank/DDBJ databases">
        <title>WGS assembly of Brachypodium distachyon.</title>
        <authorList>
            <consortium name="The International Brachypodium Initiative"/>
            <person name="Lucas S."/>
            <person name="Harmon-Smith M."/>
            <person name="Lail K."/>
            <person name="Tice H."/>
            <person name="Grimwood J."/>
            <person name="Bruce D."/>
            <person name="Barry K."/>
            <person name="Shu S."/>
            <person name="Lindquist E."/>
            <person name="Wang M."/>
            <person name="Pitluck S."/>
            <person name="Vogel J.P."/>
            <person name="Garvin D.F."/>
            <person name="Mockler T.C."/>
            <person name="Schmutz J."/>
            <person name="Rokhsar D."/>
            <person name="Bevan M.W."/>
        </authorList>
    </citation>
    <scope>NUCLEOTIDE SEQUENCE</scope>
    <source>
        <strain evidence="2">Bd21</strain>
    </source>
</reference>
<feature type="region of interest" description="Disordered" evidence="1">
    <location>
        <begin position="1"/>
        <end position="71"/>
    </location>
</feature>
<feature type="region of interest" description="Disordered" evidence="1">
    <location>
        <begin position="98"/>
        <end position="139"/>
    </location>
</feature>
<evidence type="ECO:0000256" key="1">
    <source>
        <dbReference type="SAM" id="MobiDB-lite"/>
    </source>
</evidence>
<feature type="compositionally biased region" description="Low complexity" evidence="1">
    <location>
        <begin position="181"/>
        <end position="193"/>
    </location>
</feature>
<feature type="compositionally biased region" description="Low complexity" evidence="1">
    <location>
        <begin position="102"/>
        <end position="139"/>
    </location>
</feature>
<reference evidence="3" key="3">
    <citation type="submission" date="2018-08" db="UniProtKB">
        <authorList>
            <consortium name="EnsemblPlants"/>
        </authorList>
    </citation>
    <scope>IDENTIFICATION</scope>
    <source>
        <strain evidence="3">cv. Bd21</strain>
    </source>
</reference>